<dbReference type="EMBL" id="MLAK01000733">
    <property type="protein sequence ID" value="OHT06199.1"/>
    <property type="molecule type" value="Genomic_DNA"/>
</dbReference>
<organism evidence="1 2">
    <name type="scientific">Tritrichomonas foetus</name>
    <dbReference type="NCBI Taxonomy" id="1144522"/>
    <lineage>
        <taxon>Eukaryota</taxon>
        <taxon>Metamonada</taxon>
        <taxon>Parabasalia</taxon>
        <taxon>Tritrichomonadida</taxon>
        <taxon>Tritrichomonadidae</taxon>
        <taxon>Tritrichomonas</taxon>
    </lineage>
</organism>
<dbReference type="Proteomes" id="UP000179807">
    <property type="component" value="Unassembled WGS sequence"/>
</dbReference>
<proteinExistence type="predicted"/>
<keyword evidence="2" id="KW-1185">Reference proteome</keyword>
<dbReference type="RefSeq" id="XP_068359335.1">
    <property type="nucleotide sequence ID" value="XM_068504586.1"/>
</dbReference>
<reference evidence="1" key="1">
    <citation type="submission" date="2016-10" db="EMBL/GenBank/DDBJ databases">
        <authorList>
            <person name="Benchimol M."/>
            <person name="Almeida L.G."/>
            <person name="Vasconcelos A.T."/>
            <person name="Perreira-Neves A."/>
            <person name="Rosa I.A."/>
            <person name="Tasca T."/>
            <person name="Bogo M.R."/>
            <person name="de Souza W."/>
        </authorList>
    </citation>
    <scope>NUCLEOTIDE SEQUENCE [LARGE SCALE GENOMIC DNA]</scope>
    <source>
        <strain evidence="1">K</strain>
    </source>
</reference>
<gene>
    <name evidence="1" type="ORF">TRFO_25818</name>
</gene>
<sequence>MDDEFFHPEVNLDNFVSQLSNCSKLLDEQSWEDFKTLFTNLEAFQKDEIKKAKNANELNDKWADFYQKCLKDMVRVTETATTFEAFVNYLRNLKIVVKDPRTLWKVLHTNINSQLKVTLHESQLIAAEFFTPEQLFEYGFDQFTDSSLCELKNITNEEALIDIFYAMVGFERACNLPKTYVAKIPQYGNFISQILSMFITLPDFDSQRLVWLIEVTREHLHVDPTKLLDICDNTINDFVKNDYEKNSLNKLYKLCVLSTSPFLQTMKQVPETIDKIFQEVLADQRLFLRKYVLCNFISCDWTSHNTATVSDAFKCWKLYLTNISTKLADKPELPNLLLIDIIEESLLMFEGYYGEVQPTMIRATAMRMDIFNIIETLTPYQNDISANGLRRCWYLLYIAAVCGASDFDIANVKPAAKDDNNTIMLGLDRYGSDFLDYRIALEKLSKKFESEFENFQSMAAFIRKNYKQPTQAQVSNAPSTEE</sequence>
<evidence type="ECO:0000313" key="1">
    <source>
        <dbReference type="EMBL" id="OHT06199.1"/>
    </source>
</evidence>
<comment type="caution">
    <text evidence="1">The sequence shown here is derived from an EMBL/GenBank/DDBJ whole genome shotgun (WGS) entry which is preliminary data.</text>
</comment>
<evidence type="ECO:0000313" key="2">
    <source>
        <dbReference type="Proteomes" id="UP000179807"/>
    </source>
</evidence>
<dbReference type="AlphaFoldDB" id="A0A1J4K490"/>
<protein>
    <submittedName>
        <fullName evidence="1">Uncharacterized protein</fullName>
    </submittedName>
</protein>
<accession>A0A1J4K490</accession>
<dbReference type="VEuPathDB" id="TrichDB:TRFO_25818"/>
<name>A0A1J4K490_9EUKA</name>
<dbReference type="GeneID" id="94839290"/>